<name>A0A7S2UIA9_9STRA</name>
<organism evidence="3">
    <name type="scientific">Attheya septentrionalis</name>
    <dbReference type="NCBI Taxonomy" id="420275"/>
    <lineage>
        <taxon>Eukaryota</taxon>
        <taxon>Sar</taxon>
        <taxon>Stramenopiles</taxon>
        <taxon>Ochrophyta</taxon>
        <taxon>Bacillariophyta</taxon>
        <taxon>Coscinodiscophyceae</taxon>
        <taxon>Chaetocerotophycidae</taxon>
        <taxon>Chaetocerotales</taxon>
        <taxon>Attheyaceae</taxon>
        <taxon>Attheya</taxon>
    </lineage>
</organism>
<accession>A0A7S2UIA9</accession>
<sequence>MKLSGLVQIIVAAFIMLMKNTAEAQSPPCMGEQYTLEVDLNGVDQKALRKCTASVYIIHDATHITVTCPQILRLSFFLQPVFDFTLLIPVGVEADHVVLWGDKDHRELFNFFVDTQLVETGTPVDCTFDVVGIHRWDGQSVKLVPQKKNRSLRGELMPIPDESETDPALAGSE</sequence>
<reference evidence="3" key="1">
    <citation type="submission" date="2021-01" db="EMBL/GenBank/DDBJ databases">
        <authorList>
            <person name="Corre E."/>
            <person name="Pelletier E."/>
            <person name="Niang G."/>
            <person name="Scheremetjew M."/>
            <person name="Finn R."/>
            <person name="Kale V."/>
            <person name="Holt S."/>
            <person name="Cochrane G."/>
            <person name="Meng A."/>
            <person name="Brown T."/>
            <person name="Cohen L."/>
        </authorList>
    </citation>
    <scope>NUCLEOTIDE SEQUENCE</scope>
    <source>
        <strain evidence="3">CCMP2084</strain>
    </source>
</reference>
<feature type="signal peptide" evidence="2">
    <location>
        <begin position="1"/>
        <end position="24"/>
    </location>
</feature>
<feature type="chain" id="PRO_5030957906" evidence="2">
    <location>
        <begin position="25"/>
        <end position="173"/>
    </location>
</feature>
<dbReference type="EMBL" id="HBHQ01018645">
    <property type="protein sequence ID" value="CAD9820666.1"/>
    <property type="molecule type" value="Transcribed_RNA"/>
</dbReference>
<evidence type="ECO:0000256" key="2">
    <source>
        <dbReference type="SAM" id="SignalP"/>
    </source>
</evidence>
<evidence type="ECO:0000256" key="1">
    <source>
        <dbReference type="SAM" id="MobiDB-lite"/>
    </source>
</evidence>
<gene>
    <name evidence="3" type="ORF">ASEP1449_LOCUS12499</name>
</gene>
<proteinExistence type="predicted"/>
<feature type="region of interest" description="Disordered" evidence="1">
    <location>
        <begin position="154"/>
        <end position="173"/>
    </location>
</feature>
<evidence type="ECO:0000313" key="3">
    <source>
        <dbReference type="EMBL" id="CAD9820666.1"/>
    </source>
</evidence>
<dbReference type="AlphaFoldDB" id="A0A7S2UIA9"/>
<keyword evidence="2" id="KW-0732">Signal</keyword>
<protein>
    <submittedName>
        <fullName evidence="3">Uncharacterized protein</fullName>
    </submittedName>
</protein>